<dbReference type="InterPro" id="IPR004843">
    <property type="entry name" value="Calcineurin-like_PHP"/>
</dbReference>
<evidence type="ECO:0000259" key="8">
    <source>
        <dbReference type="PROSITE" id="PS50222"/>
    </source>
</evidence>
<keyword evidence="6" id="KW-0378">Hydrolase</keyword>
<feature type="compositionally biased region" description="Basic and acidic residues" evidence="7">
    <location>
        <begin position="902"/>
        <end position="918"/>
    </location>
</feature>
<reference evidence="9" key="2">
    <citation type="submission" date="2021-08" db="EMBL/GenBank/DDBJ databases">
        <authorList>
            <person name="Eriksson T."/>
        </authorList>
    </citation>
    <scope>NUCLEOTIDE SEQUENCE</scope>
    <source>
        <strain evidence="9">Stoneville</strain>
        <tissue evidence="9">Whole head</tissue>
    </source>
</reference>
<dbReference type="Pfam" id="PF00149">
    <property type="entry name" value="Metallophos"/>
    <property type="match status" value="1"/>
</dbReference>
<protein>
    <recommendedName>
        <fullName evidence="6">Serine/threonine-protein phosphatase</fullName>
        <ecNumber evidence="6">3.1.3.16</ecNumber>
    </recommendedName>
</protein>
<dbReference type="SUPFAM" id="SSF47473">
    <property type="entry name" value="EF-hand"/>
    <property type="match status" value="1"/>
</dbReference>
<dbReference type="InterPro" id="IPR011992">
    <property type="entry name" value="EF-hand-dom_pair"/>
</dbReference>
<dbReference type="EC" id="3.1.3.16" evidence="6"/>
<dbReference type="PANTHER" id="PTHR45668:SF3">
    <property type="entry name" value="SERINE_THREONINE-PROTEIN PHOSPHATASE RDGC"/>
    <property type="match status" value="1"/>
</dbReference>
<dbReference type="GO" id="GO:0004722">
    <property type="term" value="F:protein serine/threonine phosphatase activity"/>
    <property type="evidence" value="ECO:0007669"/>
    <property type="project" value="UniProtKB-EC"/>
</dbReference>
<dbReference type="InterPro" id="IPR029052">
    <property type="entry name" value="Metallo-depent_PP-like"/>
</dbReference>
<dbReference type="PROSITE" id="PS50222">
    <property type="entry name" value="EF_HAND_2"/>
    <property type="match status" value="3"/>
</dbReference>
<evidence type="ECO:0000256" key="5">
    <source>
        <dbReference type="ARBA" id="ARBA00023211"/>
    </source>
</evidence>
<feature type="region of interest" description="Disordered" evidence="7">
    <location>
        <begin position="885"/>
        <end position="940"/>
    </location>
</feature>
<evidence type="ECO:0000256" key="4">
    <source>
        <dbReference type="ARBA" id="ARBA00022837"/>
    </source>
</evidence>
<evidence type="ECO:0000256" key="6">
    <source>
        <dbReference type="RuleBase" id="RU004273"/>
    </source>
</evidence>
<comment type="caution">
    <text evidence="9">The sequence shown here is derived from an EMBL/GenBank/DDBJ whole genome shotgun (WGS) entry which is preliminary data.</text>
</comment>
<evidence type="ECO:0000313" key="9">
    <source>
        <dbReference type="EMBL" id="KAH0808913.1"/>
    </source>
</evidence>
<dbReference type="Gene3D" id="3.60.21.10">
    <property type="match status" value="1"/>
</dbReference>
<proteinExistence type="inferred from homology"/>
<dbReference type="PROSITE" id="PS00125">
    <property type="entry name" value="SER_THR_PHOSPHATASE"/>
    <property type="match status" value="1"/>
</dbReference>
<organism evidence="9 10">
    <name type="scientific">Tenebrio molitor</name>
    <name type="common">Yellow mealworm beetle</name>
    <dbReference type="NCBI Taxonomy" id="7067"/>
    <lineage>
        <taxon>Eukaryota</taxon>
        <taxon>Metazoa</taxon>
        <taxon>Ecdysozoa</taxon>
        <taxon>Arthropoda</taxon>
        <taxon>Hexapoda</taxon>
        <taxon>Insecta</taxon>
        <taxon>Pterygota</taxon>
        <taxon>Neoptera</taxon>
        <taxon>Endopterygota</taxon>
        <taxon>Coleoptera</taxon>
        <taxon>Polyphaga</taxon>
        <taxon>Cucujiformia</taxon>
        <taxon>Tenebrionidae</taxon>
        <taxon>Tenebrio</taxon>
    </lineage>
</organism>
<feature type="domain" description="EF-hand" evidence="8">
    <location>
        <begin position="782"/>
        <end position="817"/>
    </location>
</feature>
<dbReference type="SUPFAM" id="SSF56300">
    <property type="entry name" value="Metallo-dependent phosphatases"/>
    <property type="match status" value="1"/>
</dbReference>
<dbReference type="SMART" id="SM00054">
    <property type="entry name" value="EFh"/>
    <property type="match status" value="3"/>
</dbReference>
<dbReference type="Gene3D" id="1.10.238.10">
    <property type="entry name" value="EF-hand"/>
    <property type="match status" value="1"/>
</dbReference>
<keyword evidence="10" id="KW-1185">Reference proteome</keyword>
<keyword evidence="3" id="KW-0479">Metal-binding</keyword>
<feature type="domain" description="EF-hand" evidence="8">
    <location>
        <begin position="822"/>
        <end position="857"/>
    </location>
</feature>
<dbReference type="InterPro" id="IPR051134">
    <property type="entry name" value="PPP_phosphatase"/>
</dbReference>
<gene>
    <name evidence="9" type="ORF">GEV33_013885</name>
</gene>
<dbReference type="PROSITE" id="PS00018">
    <property type="entry name" value="EF_HAND_1"/>
    <property type="match status" value="2"/>
</dbReference>
<evidence type="ECO:0000256" key="3">
    <source>
        <dbReference type="ARBA" id="ARBA00022723"/>
    </source>
</evidence>
<sequence length="940" mass="105883">MARLEVRRRYTWTIFQSIEYAGEQDQVKVSTMTVRRETRIGGGAKYELLSGVDSRRINFVLSGSSNYLHRTLSAIIRPLASVLSGMGAPGAVWCYCGLPASTTIGTWEIGQHPVLNPDRISVGWINMWQRRGGSCGCSVNSPKKANGCAKQNCTYLPDYDFLVSFRSGDKNFRGFVMLGVATVCEKQPTYFTPSTGDASLSKYFQPPLHTTRATPIRRRDSKDYRKLARLNDIQKQLITLGIVFCNTRSPLCKQDGTGENPIKLYNFFNALLTHIPNTTNRTSESSTTSRNSSIEDLDMKFEDESDDCEDELLDSSERDHKFKLEFPMDEEQLKKLIEVYRRRRVRQINFQSVQQLPDPLLIRALQHYRLQPRYVAEILKESIVKLKRLPNLNLASTAISKQITVCGDLHGKLDDLLVIFHKNGLPSPENPYVFNGDFVDRGKRGIEVLLVLLSCMLVYPGGVFLNRGNHEDNIMNSRYGFIREMQSKYRRNSEKLLKLIEGVYRWLPLGTIVNNKVLIVHGGISDTTDLDLIRSLDRGKYASLLRPPISDSSAPGAELIDKVEWKQVFDILWSDPQVGNGCIPNALRGAGTYFGPDVSKNFLEKNRMMYIVRSHECKSEGYEVIHDNSVITIFSASNYYELGSNKGAYLKLVGPQLDTHFVQYMAAAGRAKRLTFHQRIGLVEASAIRELHGQIMTNKTKLEKEFVKVDPELTGYISVSEWCKVMERATGLGLPWRMLKEKLVTVDPDTQKVTYSSTFENISSHKINSVQGASTVVETLYRNKGNLEAIFRIIDKDNSGFISLDEFSEACNLIKEHMPNPITQEQLVEICRLMDINKDGLVDLNEFLETFRLVDPESRQMIIGCVGQEDDATPTKTTDVEINAVAQNSPPDSPTSPAHVVLTDKRASSSPKSPKESSLECNNTNKVPTQSPVLSSRRGD</sequence>
<evidence type="ECO:0000256" key="1">
    <source>
        <dbReference type="ARBA" id="ARBA00001936"/>
    </source>
</evidence>
<dbReference type="PRINTS" id="PR00114">
    <property type="entry name" value="STPHPHTASE"/>
</dbReference>
<feature type="compositionally biased region" description="Polar residues" evidence="7">
    <location>
        <begin position="919"/>
        <end position="934"/>
    </location>
</feature>
<name>A0A8J6L7M5_TENMO</name>
<dbReference type="Pfam" id="PF13499">
    <property type="entry name" value="EF-hand_7"/>
    <property type="match status" value="1"/>
</dbReference>
<dbReference type="InterPro" id="IPR002048">
    <property type="entry name" value="EF_hand_dom"/>
</dbReference>
<dbReference type="Proteomes" id="UP000719412">
    <property type="component" value="Unassembled WGS sequence"/>
</dbReference>
<dbReference type="SMART" id="SM00156">
    <property type="entry name" value="PP2Ac"/>
    <property type="match status" value="1"/>
</dbReference>
<dbReference type="AlphaFoldDB" id="A0A8J6L7M5"/>
<comment type="similarity">
    <text evidence="2 6">Belongs to the PPP phosphatase family.</text>
</comment>
<feature type="domain" description="EF-hand" evidence="8">
    <location>
        <begin position="697"/>
        <end position="732"/>
    </location>
</feature>
<dbReference type="EMBL" id="JABDTM020028457">
    <property type="protein sequence ID" value="KAH0808913.1"/>
    <property type="molecule type" value="Genomic_DNA"/>
</dbReference>
<evidence type="ECO:0000256" key="2">
    <source>
        <dbReference type="ARBA" id="ARBA00008294"/>
    </source>
</evidence>
<keyword evidence="4" id="KW-0106">Calcium</keyword>
<comment type="catalytic activity">
    <reaction evidence="6">
        <text>O-phospho-L-threonyl-[protein] + H2O = L-threonyl-[protein] + phosphate</text>
        <dbReference type="Rhea" id="RHEA:47004"/>
        <dbReference type="Rhea" id="RHEA-COMP:11060"/>
        <dbReference type="Rhea" id="RHEA-COMP:11605"/>
        <dbReference type="ChEBI" id="CHEBI:15377"/>
        <dbReference type="ChEBI" id="CHEBI:30013"/>
        <dbReference type="ChEBI" id="CHEBI:43474"/>
        <dbReference type="ChEBI" id="CHEBI:61977"/>
        <dbReference type="EC" id="3.1.3.16"/>
    </reaction>
</comment>
<reference evidence="9" key="1">
    <citation type="journal article" date="2020" name="J Insects Food Feed">
        <title>The yellow mealworm (Tenebrio molitor) genome: a resource for the emerging insects as food and feed industry.</title>
        <authorList>
            <person name="Eriksson T."/>
            <person name="Andere A."/>
            <person name="Kelstrup H."/>
            <person name="Emery V."/>
            <person name="Picard C."/>
        </authorList>
    </citation>
    <scope>NUCLEOTIDE SEQUENCE</scope>
    <source>
        <strain evidence="9">Stoneville</strain>
        <tissue evidence="9">Whole head</tissue>
    </source>
</reference>
<evidence type="ECO:0000313" key="10">
    <source>
        <dbReference type="Proteomes" id="UP000719412"/>
    </source>
</evidence>
<dbReference type="InterPro" id="IPR018247">
    <property type="entry name" value="EF_Hand_1_Ca_BS"/>
</dbReference>
<dbReference type="InterPro" id="IPR006186">
    <property type="entry name" value="Ser/Thr-sp_prot-phosphatase"/>
</dbReference>
<accession>A0A8J6L7M5</accession>
<dbReference type="CDD" id="cd00051">
    <property type="entry name" value="EFh"/>
    <property type="match status" value="1"/>
</dbReference>
<comment type="cofactor">
    <cofactor evidence="1">
        <name>Mn(2+)</name>
        <dbReference type="ChEBI" id="CHEBI:29035"/>
    </cofactor>
</comment>
<evidence type="ECO:0000256" key="7">
    <source>
        <dbReference type="SAM" id="MobiDB-lite"/>
    </source>
</evidence>
<keyword evidence="5" id="KW-0464">Manganese</keyword>
<dbReference type="GO" id="GO:0005509">
    <property type="term" value="F:calcium ion binding"/>
    <property type="evidence" value="ECO:0007669"/>
    <property type="project" value="InterPro"/>
</dbReference>
<dbReference type="PANTHER" id="PTHR45668">
    <property type="entry name" value="SERINE/THREONINE-PROTEIN PHOSPHATASE 5-RELATED"/>
    <property type="match status" value="1"/>
</dbReference>